<dbReference type="GO" id="GO:0000220">
    <property type="term" value="C:vacuolar proton-transporting V-type ATPase, V0 domain"/>
    <property type="evidence" value="ECO:0007669"/>
    <property type="project" value="TreeGrafter"/>
</dbReference>
<dbReference type="InterPro" id="IPR004148">
    <property type="entry name" value="BAR_dom"/>
</dbReference>
<dbReference type="EMBL" id="CAJVOS010000014">
    <property type="protein sequence ID" value="CAG8020579.1"/>
    <property type="molecule type" value="Genomic_DNA"/>
</dbReference>
<evidence type="ECO:0000256" key="7">
    <source>
        <dbReference type="ARBA" id="ARBA00023065"/>
    </source>
</evidence>
<dbReference type="InterPro" id="IPR027267">
    <property type="entry name" value="AH/BAR_dom_sf"/>
</dbReference>
<feature type="coiled-coil region" evidence="9">
    <location>
        <begin position="209"/>
        <end position="262"/>
    </location>
</feature>
<evidence type="ECO:0000256" key="2">
    <source>
        <dbReference type="ARBA" id="ARBA00008328"/>
    </source>
</evidence>
<dbReference type="SUPFAM" id="SSF103657">
    <property type="entry name" value="BAR/IMD domain-like"/>
    <property type="match status" value="1"/>
</dbReference>
<dbReference type="SMART" id="SM00721">
    <property type="entry name" value="BAR"/>
    <property type="match status" value="1"/>
</dbReference>
<dbReference type="Pfam" id="PF05493">
    <property type="entry name" value="ATP_synt_H"/>
    <property type="match status" value="1"/>
</dbReference>
<feature type="transmembrane region" description="Helical" evidence="10">
    <location>
        <begin position="508"/>
        <end position="528"/>
    </location>
</feature>
<evidence type="ECO:0000313" key="12">
    <source>
        <dbReference type="EMBL" id="CAG8020579.1"/>
    </source>
</evidence>
<dbReference type="PANTHER" id="PTHR12263">
    <property type="entry name" value="VACUOLAR ATP SYNTHASE SUBUNIT H"/>
    <property type="match status" value="1"/>
</dbReference>
<dbReference type="PANTHER" id="PTHR12263:SF0">
    <property type="entry name" value="V-TYPE PROTON ATPASE SUBUNIT"/>
    <property type="match status" value="1"/>
</dbReference>
<dbReference type="OrthoDB" id="5549748at2759"/>
<evidence type="ECO:0000256" key="5">
    <source>
        <dbReference type="ARBA" id="ARBA00022781"/>
    </source>
</evidence>
<comment type="caution">
    <text evidence="12">The sequence shown here is derived from an EMBL/GenBank/DDBJ whole genome shotgun (WGS) entry which is preliminary data.</text>
</comment>
<organism evidence="12 13">
    <name type="scientific">Penicillium olsonii</name>
    <dbReference type="NCBI Taxonomy" id="99116"/>
    <lineage>
        <taxon>Eukaryota</taxon>
        <taxon>Fungi</taxon>
        <taxon>Dikarya</taxon>
        <taxon>Ascomycota</taxon>
        <taxon>Pezizomycotina</taxon>
        <taxon>Eurotiomycetes</taxon>
        <taxon>Eurotiomycetidae</taxon>
        <taxon>Eurotiales</taxon>
        <taxon>Aspergillaceae</taxon>
        <taxon>Penicillium</taxon>
    </lineage>
</organism>
<evidence type="ECO:0000256" key="3">
    <source>
        <dbReference type="ARBA" id="ARBA00022448"/>
    </source>
</evidence>
<keyword evidence="13" id="KW-1185">Reference proteome</keyword>
<accession>A0A9W4HG11</accession>
<keyword evidence="9" id="KW-0175">Coiled coil</keyword>
<evidence type="ECO:0000256" key="4">
    <source>
        <dbReference type="ARBA" id="ARBA00022692"/>
    </source>
</evidence>
<dbReference type="GO" id="GO:0046961">
    <property type="term" value="F:proton-transporting ATPase activity, rotational mechanism"/>
    <property type="evidence" value="ECO:0007669"/>
    <property type="project" value="InterPro"/>
</dbReference>
<comment type="similarity">
    <text evidence="2">Belongs to the V-ATPase e1/e2 subunit family.</text>
</comment>
<comment type="subcellular location">
    <subcellularLocation>
        <location evidence="1">Endomembrane system</location>
        <topology evidence="1">Multi-pass membrane protein</topology>
    </subcellularLocation>
</comment>
<dbReference type="Proteomes" id="UP001153618">
    <property type="component" value="Unassembled WGS sequence"/>
</dbReference>
<evidence type="ECO:0000313" key="13">
    <source>
        <dbReference type="Proteomes" id="UP001153618"/>
    </source>
</evidence>
<keyword evidence="5" id="KW-0375">Hydrogen ion transport</keyword>
<keyword evidence="3" id="KW-0813">Transport</keyword>
<dbReference type="GO" id="GO:0012505">
    <property type="term" value="C:endomembrane system"/>
    <property type="evidence" value="ECO:0007669"/>
    <property type="project" value="UniProtKB-SubCell"/>
</dbReference>
<dbReference type="Gene3D" id="1.20.1270.60">
    <property type="entry name" value="Arfaptin homology (AH) domain/BAR domain"/>
    <property type="match status" value="1"/>
</dbReference>
<evidence type="ECO:0000259" key="11">
    <source>
        <dbReference type="SMART" id="SM00721"/>
    </source>
</evidence>
<evidence type="ECO:0000256" key="1">
    <source>
        <dbReference type="ARBA" id="ARBA00004127"/>
    </source>
</evidence>
<evidence type="ECO:0000256" key="10">
    <source>
        <dbReference type="SAM" id="Phobius"/>
    </source>
</evidence>
<proteinExistence type="inferred from homology"/>
<keyword evidence="7" id="KW-0406">Ion transport</keyword>
<feature type="transmembrane region" description="Helical" evidence="10">
    <location>
        <begin position="475"/>
        <end position="496"/>
    </location>
</feature>
<keyword evidence="6 10" id="KW-1133">Transmembrane helix</keyword>
<dbReference type="AlphaFoldDB" id="A0A9W4HG11"/>
<evidence type="ECO:0000256" key="6">
    <source>
        <dbReference type="ARBA" id="ARBA00022989"/>
    </source>
</evidence>
<evidence type="ECO:0000256" key="8">
    <source>
        <dbReference type="ARBA" id="ARBA00023136"/>
    </source>
</evidence>
<evidence type="ECO:0000256" key="9">
    <source>
        <dbReference type="SAM" id="Coils"/>
    </source>
</evidence>
<feature type="domain" description="BAR" evidence="11">
    <location>
        <begin position="32"/>
        <end position="307"/>
    </location>
</feature>
<protein>
    <recommendedName>
        <fullName evidence="11">BAR domain-containing protein</fullName>
    </recommendedName>
</protein>
<keyword evidence="4 10" id="KW-0812">Transmembrane</keyword>
<sequence length="546" mass="61128">MSESPCSAGPQSMTGRFTNIFLPCGFLTDSASFTPFAQRTQQMIKEQLGQAEDKTQLPDEYIELEKRVDALKLVHQKLLQVTSQYSNEAYDYPPNIRESFNDLGRTINEKVQLLSQAGSPAEAQAALTAPPSAKPQPKTFNHAIARASLAGSQTLAQSTEGEDPLANALEKYALAEEKVGEARLAQDAQIQSRFLAGWNTTLNTNLMFAAKARKNVENARLMLDSVKASKKAAAHGDLDNLSEDARAEIEQAEDEFVGQTEEAVSVMKNVLDTPEPLRNLADLIAAQLEFHKKSYEILSELAPTVDALQVEQEELRHQISQLRSTVIQNAEYGVHESQLILAYTTLQTHTLTLLTTRHQARHARSNRRPLVHPHRQSIRPSEAIRTGPYFACKRSNLRILTKLLPRSSPYRIPRRRILALLCAFIRHNEDHHTRSTTWQTGMSSLVYGLWGICSLSHPQVYETGFLIPALIQIHIWSLLVGLIIIVALSTAAWFLSPKGENQTLFRSTMILAFVSCYLMWAIVFLSQLHPLIAPKRSDIRPDRVPQ</sequence>
<dbReference type="GO" id="GO:0007035">
    <property type="term" value="P:vacuolar acidification"/>
    <property type="evidence" value="ECO:0007669"/>
    <property type="project" value="TreeGrafter"/>
</dbReference>
<gene>
    <name evidence="12" type="ORF">POLS_LOCUS2393</name>
</gene>
<dbReference type="InterPro" id="IPR018859">
    <property type="entry name" value="BAR_dom-cont"/>
</dbReference>
<dbReference type="CDD" id="cd07600">
    <property type="entry name" value="BAR_Gvp36"/>
    <property type="match status" value="1"/>
</dbReference>
<dbReference type="Pfam" id="PF10455">
    <property type="entry name" value="BAR_2"/>
    <property type="match status" value="1"/>
</dbReference>
<dbReference type="InterPro" id="IPR008389">
    <property type="entry name" value="ATPase_V0-cplx_e1/e2_su"/>
</dbReference>
<reference evidence="12" key="1">
    <citation type="submission" date="2021-07" db="EMBL/GenBank/DDBJ databases">
        <authorList>
            <person name="Branca A.L. A."/>
        </authorList>
    </citation>
    <scope>NUCLEOTIDE SEQUENCE</scope>
</reference>
<keyword evidence="8 10" id="KW-0472">Membrane</keyword>
<name>A0A9W4HG11_PENOL</name>